<dbReference type="Gene3D" id="1.25.40.10">
    <property type="entry name" value="Tetratricopeptide repeat domain"/>
    <property type="match status" value="1"/>
</dbReference>
<evidence type="ECO:0000259" key="1">
    <source>
        <dbReference type="Pfam" id="PF24892"/>
    </source>
</evidence>
<dbReference type="SUPFAM" id="SSF48452">
    <property type="entry name" value="TPR-like"/>
    <property type="match status" value="1"/>
</dbReference>
<comment type="caution">
    <text evidence="2">The sequence shown here is derived from an EMBL/GenBank/DDBJ whole genome shotgun (WGS) entry which is preliminary data.</text>
</comment>
<dbReference type="InterPro" id="IPR013949">
    <property type="entry name" value="Utp6"/>
</dbReference>
<sequence length="299" mass="34531">MWQLFVDTLFVLCENEIVRPKIRQKIHQVCHRALMNEKLSDEQLNDWVDLLESDTFSGYQLKTVLTEALRQFPKNSMLWMKSLKAELEQKEEEPLFQIDTGASDELPSAGDDEKSAAVFVELPALFWEAIKSLGPTSDSIPVWETAIEHYQSLCNHNTKALQTVENLYQKALSVEPPVGNHFKSLYLNWIATQKGRAEAQTMYQSHASLPPLVLDFHFKMLEVELESHPNLEFLRQVSENAAMQFGQKNSEIWLRFIGFELEHGDPTRVGNLHHRAKMTLDRTLSDEFLVQYTLLQLQD</sequence>
<organism evidence="2 3">
    <name type="scientific">Daphnia galeata</name>
    <dbReference type="NCBI Taxonomy" id="27404"/>
    <lineage>
        <taxon>Eukaryota</taxon>
        <taxon>Metazoa</taxon>
        <taxon>Ecdysozoa</taxon>
        <taxon>Arthropoda</taxon>
        <taxon>Crustacea</taxon>
        <taxon>Branchiopoda</taxon>
        <taxon>Diplostraca</taxon>
        <taxon>Cladocera</taxon>
        <taxon>Anomopoda</taxon>
        <taxon>Daphniidae</taxon>
        <taxon>Daphnia</taxon>
    </lineage>
</organism>
<name>A0A8J2WEV3_9CRUS</name>
<evidence type="ECO:0000313" key="3">
    <source>
        <dbReference type="Proteomes" id="UP000789390"/>
    </source>
</evidence>
<dbReference type="Pfam" id="PF24892">
    <property type="entry name" value="UTP6_C"/>
    <property type="match status" value="1"/>
</dbReference>
<dbReference type="InterPro" id="IPR011990">
    <property type="entry name" value="TPR-like_helical_dom_sf"/>
</dbReference>
<dbReference type="EMBL" id="CAKKLH010000068">
    <property type="protein sequence ID" value="CAH0101958.1"/>
    <property type="molecule type" value="Genomic_DNA"/>
</dbReference>
<reference evidence="2" key="1">
    <citation type="submission" date="2021-11" db="EMBL/GenBank/DDBJ databases">
        <authorList>
            <person name="Schell T."/>
        </authorList>
    </citation>
    <scope>NUCLEOTIDE SEQUENCE</scope>
    <source>
        <strain evidence="2">M5</strain>
    </source>
</reference>
<dbReference type="AlphaFoldDB" id="A0A8J2WEV3"/>
<dbReference type="GO" id="GO:0000462">
    <property type="term" value="P:maturation of SSU-rRNA from tricistronic rRNA transcript (SSU-rRNA, 5.8S rRNA, LSU-rRNA)"/>
    <property type="evidence" value="ECO:0007669"/>
    <property type="project" value="InterPro"/>
</dbReference>
<feature type="domain" description="U3 small nucleolar RNA-associated protein 6 homolog C-terminal" evidence="1">
    <location>
        <begin position="136"/>
        <end position="280"/>
    </location>
</feature>
<dbReference type="InterPro" id="IPR056907">
    <property type="entry name" value="UTP6_C"/>
</dbReference>
<gene>
    <name evidence="2" type="ORF">DGAL_LOCUS4331</name>
</gene>
<dbReference type="GO" id="GO:0034388">
    <property type="term" value="C:Pwp2p-containing subcomplex of 90S preribosome"/>
    <property type="evidence" value="ECO:0007669"/>
    <property type="project" value="TreeGrafter"/>
</dbReference>
<dbReference type="GO" id="GO:0030515">
    <property type="term" value="F:snoRNA binding"/>
    <property type="evidence" value="ECO:0007669"/>
    <property type="project" value="InterPro"/>
</dbReference>
<evidence type="ECO:0000313" key="2">
    <source>
        <dbReference type="EMBL" id="CAH0101958.1"/>
    </source>
</evidence>
<keyword evidence="3" id="KW-1185">Reference proteome</keyword>
<dbReference type="OrthoDB" id="28112at2759"/>
<dbReference type="PANTHER" id="PTHR23271:SF1">
    <property type="entry name" value="U3 SMALL NUCLEOLAR RNA-ASSOCIATED PROTEIN 6 HOMOLOG"/>
    <property type="match status" value="1"/>
</dbReference>
<accession>A0A8J2WEV3</accession>
<proteinExistence type="predicted"/>
<dbReference type="GO" id="GO:0032040">
    <property type="term" value="C:small-subunit processome"/>
    <property type="evidence" value="ECO:0007669"/>
    <property type="project" value="TreeGrafter"/>
</dbReference>
<dbReference type="Proteomes" id="UP000789390">
    <property type="component" value="Unassembled WGS sequence"/>
</dbReference>
<protein>
    <recommendedName>
        <fullName evidence="1">U3 small nucleolar RNA-associated protein 6 homolog C-terminal domain-containing protein</fullName>
    </recommendedName>
</protein>
<dbReference type="PANTHER" id="PTHR23271">
    <property type="entry name" value="HEPATOCELLULAR CARCINOMA-ASSOCIATED ANTIGEN 66"/>
    <property type="match status" value="1"/>
</dbReference>